<dbReference type="Gene3D" id="3.30.2010.10">
    <property type="entry name" value="Metalloproteases ('zincins'), catalytic domain"/>
    <property type="match status" value="1"/>
</dbReference>
<dbReference type="RefSeq" id="WP_013898201.1">
    <property type="nucleotide sequence ID" value="NC_015676.1"/>
</dbReference>
<evidence type="ECO:0000313" key="3">
    <source>
        <dbReference type="Proteomes" id="UP000006622"/>
    </source>
</evidence>
<protein>
    <recommendedName>
        <fullName evidence="1">YgjP-like metallopeptidase domain-containing protein</fullName>
    </recommendedName>
</protein>
<name>F7XLA5_METZD</name>
<dbReference type="STRING" id="679901.Mzhil_0900"/>
<keyword evidence="3" id="KW-1185">Reference proteome</keyword>
<sequence>MPSIRIENRTIEYELIFSSRKKTIGLQIDANNHLIVRAPQSLSEKQVNDLLNQRSKWIISNLDGSSQMSKNHEKKFVDGEIFLLKGQSYSLKIDFNTSEGGIVEIKDDQLIVSISPTISRYGQSVFIRNLLIDFYRKEAEKTIFERIKYYLKFFDSEPASIKIKYMKSRWGSCSGQNRLSFNMRIIMAKVDVIDYLIVHELCHLKHKNHSRKFWNSVKAILPDYEKRKKWLRENEYLLQL</sequence>
<dbReference type="InterPro" id="IPR002725">
    <property type="entry name" value="YgjP-like_metallopeptidase"/>
</dbReference>
<dbReference type="PANTHER" id="PTHR30399:SF1">
    <property type="entry name" value="UTP PYROPHOSPHATASE"/>
    <property type="match status" value="1"/>
</dbReference>
<dbReference type="InterPro" id="IPR053136">
    <property type="entry name" value="UTP_pyrophosphatase-like"/>
</dbReference>
<dbReference type="CDD" id="cd07344">
    <property type="entry name" value="M48_yhfN_like"/>
    <property type="match status" value="1"/>
</dbReference>
<accession>F7XLA5</accession>
<dbReference type="Proteomes" id="UP000006622">
    <property type="component" value="Chromosome"/>
</dbReference>
<dbReference type="HOGENOM" id="CLU_065947_2_2_2"/>
<organism evidence="2 3">
    <name type="scientific">Methanosalsum zhilinae (strain DSM 4017 / NBRC 107636 / OCM 62 / WeN5)</name>
    <name type="common">Methanohalophilus zhilinae</name>
    <dbReference type="NCBI Taxonomy" id="679901"/>
    <lineage>
        <taxon>Archaea</taxon>
        <taxon>Methanobacteriati</taxon>
        <taxon>Methanobacteriota</taxon>
        <taxon>Stenosarchaea group</taxon>
        <taxon>Methanomicrobia</taxon>
        <taxon>Methanosarcinales</taxon>
        <taxon>Methanosarcinaceae</taxon>
        <taxon>Methanosalsum</taxon>
    </lineage>
</organism>
<reference evidence="2 3" key="1">
    <citation type="submission" date="2010-07" db="EMBL/GenBank/DDBJ databases">
        <title>The complete genome of Methanosalsum zhilinae DSM 4017.</title>
        <authorList>
            <consortium name="US DOE Joint Genome Institute (JGI-PGF)"/>
            <person name="Lucas S."/>
            <person name="Copeland A."/>
            <person name="Lapidus A."/>
            <person name="Glavina del Rio T."/>
            <person name="Dalin E."/>
            <person name="Tice H."/>
            <person name="Bruce D."/>
            <person name="Goodwin L."/>
            <person name="Pitluck S."/>
            <person name="Kyrpides N."/>
            <person name="Mavromatis K."/>
            <person name="Ovchinnikova G."/>
            <person name="Daligault H."/>
            <person name="Detter J.C."/>
            <person name="Han C."/>
            <person name="Tapia R."/>
            <person name="Larimer F."/>
            <person name="Land M."/>
            <person name="Hauser L."/>
            <person name="Markowitz V."/>
            <person name="Cheng J.-F."/>
            <person name="Hugenholtz P."/>
            <person name="Woyke T."/>
            <person name="Wu D."/>
            <person name="Spring S."/>
            <person name="Schueler E."/>
            <person name="Brambilla E."/>
            <person name="Klenk H.-P."/>
            <person name="Eisen J.A."/>
        </authorList>
    </citation>
    <scope>NUCLEOTIDE SEQUENCE [LARGE SCALE GENOMIC DNA]</scope>
    <source>
        <strain evidence="3">DSM 4017 / NBRC 107636 / OCM 62 / WeN5</strain>
    </source>
</reference>
<dbReference type="AlphaFoldDB" id="F7XLA5"/>
<proteinExistence type="predicted"/>
<dbReference type="Pfam" id="PF01863">
    <property type="entry name" value="YgjP-like"/>
    <property type="match status" value="1"/>
</dbReference>
<evidence type="ECO:0000313" key="2">
    <source>
        <dbReference type="EMBL" id="AEH60762.1"/>
    </source>
</evidence>
<dbReference type="KEGG" id="mzh:Mzhil_0900"/>
<evidence type="ECO:0000259" key="1">
    <source>
        <dbReference type="Pfam" id="PF01863"/>
    </source>
</evidence>
<dbReference type="EMBL" id="CP002101">
    <property type="protein sequence ID" value="AEH60762.1"/>
    <property type="molecule type" value="Genomic_DNA"/>
</dbReference>
<dbReference type="OrthoDB" id="308128at2157"/>
<dbReference type="PANTHER" id="PTHR30399">
    <property type="entry name" value="UNCHARACTERIZED PROTEIN YGJP"/>
    <property type="match status" value="1"/>
</dbReference>
<feature type="domain" description="YgjP-like metallopeptidase" evidence="1">
    <location>
        <begin position="22"/>
        <end position="233"/>
    </location>
</feature>
<gene>
    <name evidence="2" type="ordered locus">Mzhil_0900</name>
</gene>
<dbReference type="GeneID" id="10822521"/>